<proteinExistence type="predicted"/>
<dbReference type="InterPro" id="IPR004358">
    <property type="entry name" value="Sig_transdc_His_kin-like_C"/>
</dbReference>
<protein>
    <recommendedName>
        <fullName evidence="3">histidine kinase</fullName>
        <ecNumber evidence="3">2.7.13.3</ecNumber>
    </recommendedName>
</protein>
<dbReference type="InterPro" id="IPR003661">
    <property type="entry name" value="HisK_dim/P_dom"/>
</dbReference>
<evidence type="ECO:0000259" key="13">
    <source>
        <dbReference type="PROSITE" id="PS50885"/>
    </source>
</evidence>
<comment type="catalytic activity">
    <reaction evidence="1">
        <text>ATP + protein L-histidine = ADP + protein N-phospho-L-histidine.</text>
        <dbReference type="EC" id="2.7.13.3"/>
    </reaction>
</comment>
<dbReference type="InterPro" id="IPR003594">
    <property type="entry name" value="HATPase_dom"/>
</dbReference>
<dbReference type="InterPro" id="IPR001789">
    <property type="entry name" value="Sig_transdc_resp-reg_receiver"/>
</dbReference>
<feature type="region of interest" description="Disordered" evidence="8">
    <location>
        <begin position="1037"/>
        <end position="1059"/>
    </location>
</feature>
<feature type="compositionally biased region" description="Low complexity" evidence="8">
    <location>
        <begin position="828"/>
        <end position="848"/>
    </location>
</feature>
<dbReference type="Pfam" id="PF00989">
    <property type="entry name" value="PAS"/>
    <property type="match status" value="1"/>
</dbReference>
<dbReference type="Pfam" id="PF00512">
    <property type="entry name" value="HisKA"/>
    <property type="match status" value="1"/>
</dbReference>
<dbReference type="SUPFAM" id="SSF158472">
    <property type="entry name" value="HAMP domain-like"/>
    <property type="match status" value="1"/>
</dbReference>
<feature type="domain" description="Response regulatory" evidence="10">
    <location>
        <begin position="1065"/>
        <end position="1184"/>
    </location>
</feature>
<feature type="region of interest" description="Disordered" evidence="8">
    <location>
        <begin position="327"/>
        <end position="348"/>
    </location>
</feature>
<dbReference type="InterPro" id="IPR035965">
    <property type="entry name" value="PAS-like_dom_sf"/>
</dbReference>
<evidence type="ECO:0000256" key="7">
    <source>
        <dbReference type="PROSITE-ProRule" id="PRU00169"/>
    </source>
</evidence>
<dbReference type="SMART" id="SM00448">
    <property type="entry name" value="REC"/>
    <property type="match status" value="1"/>
</dbReference>
<accession>B8DQU7</accession>
<evidence type="ECO:0000259" key="10">
    <source>
        <dbReference type="PROSITE" id="PS50110"/>
    </source>
</evidence>
<evidence type="ECO:0000256" key="5">
    <source>
        <dbReference type="ARBA" id="ARBA00022679"/>
    </source>
</evidence>
<dbReference type="PROSITE" id="PS50112">
    <property type="entry name" value="PAS"/>
    <property type="match status" value="1"/>
</dbReference>
<dbReference type="Pfam" id="PF02518">
    <property type="entry name" value="HATPase_c"/>
    <property type="match status" value="1"/>
</dbReference>
<reference evidence="14" key="1">
    <citation type="submission" date="2008-10" db="EMBL/GenBank/DDBJ databases">
        <title>Complete sequence of Desulfovibrio vulgaris str. 'Miyazaki F'.</title>
        <authorList>
            <person name="Lucas S."/>
            <person name="Copeland A."/>
            <person name="Lapidus A."/>
            <person name="Glavina del Rio T."/>
            <person name="Dalin E."/>
            <person name="Tice H."/>
            <person name="Bruce D."/>
            <person name="Goodwin L."/>
            <person name="Pitluck S."/>
            <person name="Sims D."/>
            <person name="Brettin T."/>
            <person name="Detter J.C."/>
            <person name="Han C."/>
            <person name="Larimer F."/>
            <person name="Land M."/>
            <person name="Hauser L."/>
            <person name="Kyrpides N."/>
            <person name="Mikhailova N."/>
            <person name="Hazen T.C."/>
            <person name="Richardson P."/>
        </authorList>
    </citation>
    <scope>NUCLEOTIDE SEQUENCE</scope>
    <source>
        <strain evidence="14">Miyazaki F</strain>
    </source>
</reference>
<dbReference type="Gene3D" id="3.40.50.2300">
    <property type="match status" value="1"/>
</dbReference>
<comment type="subcellular location">
    <subcellularLocation>
        <location evidence="2">Membrane</location>
    </subcellularLocation>
</comment>
<dbReference type="CDD" id="cd16922">
    <property type="entry name" value="HATPase_EvgS-ArcB-TorS-like"/>
    <property type="match status" value="1"/>
</dbReference>
<dbReference type="SUPFAM" id="SSF55874">
    <property type="entry name" value="ATPase domain of HSP90 chaperone/DNA topoisomerase II/histidine kinase"/>
    <property type="match status" value="1"/>
</dbReference>
<dbReference type="SUPFAM" id="SSF52172">
    <property type="entry name" value="CheY-like"/>
    <property type="match status" value="1"/>
</dbReference>
<dbReference type="InterPro" id="IPR013767">
    <property type="entry name" value="PAS_fold"/>
</dbReference>
<feature type="region of interest" description="Disordered" evidence="8">
    <location>
        <begin position="1196"/>
        <end position="1223"/>
    </location>
</feature>
<dbReference type="CDD" id="cd00130">
    <property type="entry name" value="PAS"/>
    <property type="match status" value="1"/>
</dbReference>
<dbReference type="InterPro" id="IPR000700">
    <property type="entry name" value="PAS-assoc_C"/>
</dbReference>
<dbReference type="InterPro" id="IPR036890">
    <property type="entry name" value="HATPase_C_sf"/>
</dbReference>
<dbReference type="InterPro" id="IPR005467">
    <property type="entry name" value="His_kinase_dom"/>
</dbReference>
<dbReference type="CDD" id="cd00082">
    <property type="entry name" value="HisKA"/>
    <property type="match status" value="1"/>
</dbReference>
<dbReference type="PANTHER" id="PTHR43047:SF64">
    <property type="entry name" value="HISTIDINE KINASE CONTAINING CHEY-HOMOLOGOUS RECEIVER DOMAIN AND PAS DOMAIN-RELATED"/>
    <property type="match status" value="1"/>
</dbReference>
<feature type="domain" description="Histidine kinase" evidence="9">
    <location>
        <begin position="679"/>
        <end position="938"/>
    </location>
</feature>
<evidence type="ECO:0000259" key="9">
    <source>
        <dbReference type="PROSITE" id="PS50109"/>
    </source>
</evidence>
<dbReference type="STRING" id="883.DvMF_2273"/>
<keyword evidence="5 14" id="KW-0808">Transferase</keyword>
<dbReference type="CDD" id="cd17546">
    <property type="entry name" value="REC_hyHK_CKI1_RcsC-like"/>
    <property type="match status" value="1"/>
</dbReference>
<keyword evidence="6 14" id="KW-0418">Kinase</keyword>
<dbReference type="EC" id="2.7.13.3" evidence="3"/>
<feature type="domain" description="PAC" evidence="12">
    <location>
        <begin position="610"/>
        <end position="662"/>
    </location>
</feature>
<dbReference type="PROSITE" id="PS50885">
    <property type="entry name" value="HAMP"/>
    <property type="match status" value="1"/>
</dbReference>
<evidence type="ECO:0000256" key="2">
    <source>
        <dbReference type="ARBA" id="ARBA00004370"/>
    </source>
</evidence>
<dbReference type="Gene3D" id="3.30.565.10">
    <property type="entry name" value="Histidine kinase-like ATPase, C-terminal domain"/>
    <property type="match status" value="1"/>
</dbReference>
<dbReference type="AlphaFoldDB" id="B8DQU7"/>
<dbReference type="CDD" id="cd06225">
    <property type="entry name" value="HAMP"/>
    <property type="match status" value="1"/>
</dbReference>
<dbReference type="SMART" id="SM00388">
    <property type="entry name" value="HisKA"/>
    <property type="match status" value="1"/>
</dbReference>
<dbReference type="Gene3D" id="3.30.450.20">
    <property type="entry name" value="PAS domain"/>
    <property type="match status" value="1"/>
</dbReference>
<dbReference type="Gene3D" id="6.10.340.10">
    <property type="match status" value="1"/>
</dbReference>
<evidence type="ECO:0000313" key="14">
    <source>
        <dbReference type="EMBL" id="ACL09216.1"/>
    </source>
</evidence>
<dbReference type="KEGG" id="dvm:DvMF_2273"/>
<dbReference type="OrthoDB" id="5410229at2"/>
<gene>
    <name evidence="14" type="ordered locus">DvMF_2273</name>
</gene>
<dbReference type="SUPFAM" id="SSF47384">
    <property type="entry name" value="Homodimeric domain of signal transducing histidine kinase"/>
    <property type="match status" value="1"/>
</dbReference>
<evidence type="ECO:0000259" key="12">
    <source>
        <dbReference type="PROSITE" id="PS50113"/>
    </source>
</evidence>
<dbReference type="SMART" id="SM00304">
    <property type="entry name" value="HAMP"/>
    <property type="match status" value="1"/>
</dbReference>
<dbReference type="PRINTS" id="PR00344">
    <property type="entry name" value="BCTRLSENSOR"/>
</dbReference>
<dbReference type="eggNOG" id="COG2205">
    <property type="taxonomic scope" value="Bacteria"/>
</dbReference>
<dbReference type="PROSITE" id="PS50113">
    <property type="entry name" value="PAC"/>
    <property type="match status" value="1"/>
</dbReference>
<evidence type="ECO:0000256" key="8">
    <source>
        <dbReference type="SAM" id="MobiDB-lite"/>
    </source>
</evidence>
<evidence type="ECO:0000256" key="1">
    <source>
        <dbReference type="ARBA" id="ARBA00000085"/>
    </source>
</evidence>
<feature type="compositionally biased region" description="Gly residues" evidence="8">
    <location>
        <begin position="337"/>
        <end position="348"/>
    </location>
</feature>
<dbReference type="PROSITE" id="PS50109">
    <property type="entry name" value="HIS_KIN"/>
    <property type="match status" value="1"/>
</dbReference>
<dbReference type="InterPro" id="IPR036097">
    <property type="entry name" value="HisK_dim/P_sf"/>
</dbReference>
<dbReference type="GO" id="GO:0000155">
    <property type="term" value="F:phosphorelay sensor kinase activity"/>
    <property type="evidence" value="ECO:0007669"/>
    <property type="project" value="InterPro"/>
</dbReference>
<dbReference type="EMBL" id="CP001197">
    <property type="protein sequence ID" value="ACL09216.1"/>
    <property type="molecule type" value="Genomic_DNA"/>
</dbReference>
<evidence type="ECO:0000256" key="6">
    <source>
        <dbReference type="ARBA" id="ARBA00022777"/>
    </source>
</evidence>
<dbReference type="PANTHER" id="PTHR43047">
    <property type="entry name" value="TWO-COMPONENT HISTIDINE PROTEIN KINASE"/>
    <property type="match status" value="1"/>
</dbReference>
<sequence length="1223" mass="129140">MMGPLRTTLARCWARFPLRPLLRHVVPPAPGLRLRMVGWCSLVCLLPLGIVSAVFVQVTTVQTDSYLHAQGRTLADAASLQLTRLSRTAEALARVVAGLRVEYDGDMPGLRLRLSELHGLWPRACIEVFDMGAEPVVRLLPASGGPERLAGGVTPNGATTDGALVVRQALRGLTRRDVFRSADGLAIKAVVPIIVPLEQAGARHGGKIRRPLPTPMGPASLPESSLGGMVPLPPQMSLPSQMEQAPYAPFASDAEEITGQADLEGLAARQHGRIVGAAVVSFPMNRSLLRGLGDAVRADVAVFDLGGERPRGTLFPGDGTADVADWPDRPDLAQGASPGGLAGGGVAGGAHSGTGASGGNVSGGGFFGRAQGFGQAQGLPFLQRYEQVAGKPYLVSYQPLPGGSGMPVGALAVFVDVEPQRSRLRTAVEYTLLAAVVALGLSLCTGFLIADRVVRPLHELLHAIRRISLGNYSERLPPAGMAEIGQLAQAVNHMASTLEENRTSLLGALQEKVESGERLARANRELELLNWELTRAQANYRRIFEESAQGIYQSTPQGRFLRTNPAMARMFGYSSPYEMVSSVTDIGEQFYVRPGEREELLRRLRQEGRVSLETCLRRRDASVVHVALTARAVTGETGEQLYIEGAVHDITERVERHRAEREREAAEAASRAKTQLLARMSHEVRTPLNALLGMADVLDRTPLEPEQRGYLDVLRNSGHSLLALLNDVLDFSRLEAGRVVPERVGFRLGEIMAQVCRQMEPAASADGRGLRLDWAVLPGVPDALVGDPLRLRQILGNLVSNAVKFTPAGRVMVLAQPADGNVPDRDAGPVASPVASPVAHPATPSASPDEAPCRPSSGRRMEVLFSVADTGIGIPPEHQDVVFESFMQADSSITRQYGGTGLGLSICRALVEMLGGAIWLESAPGRGTTVYFTLPMQPAGEAVCGPNPAVPANLAAPAETRTPGASEPSEGTVMPVSPAASGAAVPLSARDVPTDARASVQAYPVIPVTPVTPVTPGDAVVRVGGAATEGGAVTGAAGLAETPVPPDLPDARLGDEDSGPQRSLSILLVEDSPSNRLLFSLYLRGRPCAITEVHNGEEGVAAYATGRFDLVFMDIEMPVLDGYRATRAIRALERERGLPPTPIIALTAHVVGEFRNDCAAAGCTGFLAKPFSRGELLRCMARHCGGGDAAGDAWQAGSDLAGGSDFTEGAGSPAGNQSSPGPE</sequence>
<dbReference type="InterPro" id="IPR000014">
    <property type="entry name" value="PAS"/>
</dbReference>
<dbReference type="GO" id="GO:0006355">
    <property type="term" value="P:regulation of DNA-templated transcription"/>
    <property type="evidence" value="ECO:0007669"/>
    <property type="project" value="InterPro"/>
</dbReference>
<dbReference type="Pfam" id="PF00072">
    <property type="entry name" value="Response_reg"/>
    <property type="match status" value="1"/>
</dbReference>
<dbReference type="GO" id="GO:0016020">
    <property type="term" value="C:membrane"/>
    <property type="evidence" value="ECO:0007669"/>
    <property type="project" value="UniProtKB-SubCell"/>
</dbReference>
<dbReference type="PROSITE" id="PS50110">
    <property type="entry name" value="RESPONSE_REGULATORY"/>
    <property type="match status" value="1"/>
</dbReference>
<feature type="compositionally biased region" description="Polar residues" evidence="8">
    <location>
        <begin position="1214"/>
        <end position="1223"/>
    </location>
</feature>
<feature type="domain" description="PAS" evidence="11">
    <location>
        <begin position="536"/>
        <end position="574"/>
    </location>
</feature>
<dbReference type="Gene3D" id="1.10.287.130">
    <property type="match status" value="1"/>
</dbReference>
<feature type="modified residue" description="4-aspartylphosphate" evidence="7">
    <location>
        <position position="1114"/>
    </location>
</feature>
<organism evidence="14">
    <name type="scientific">Nitratidesulfovibrio vulgaris (strain DSM 19637 / Miyazaki F)</name>
    <name type="common">Desulfovibrio vulgaris</name>
    <dbReference type="NCBI Taxonomy" id="883"/>
    <lineage>
        <taxon>Bacteria</taxon>
        <taxon>Pseudomonadati</taxon>
        <taxon>Thermodesulfobacteriota</taxon>
        <taxon>Desulfovibrionia</taxon>
        <taxon>Desulfovibrionales</taxon>
        <taxon>Desulfovibrionaceae</taxon>
        <taxon>Nitratidesulfovibrio</taxon>
    </lineage>
</organism>
<dbReference type="HOGENOM" id="CLU_268411_0_0_7"/>
<dbReference type="InterPro" id="IPR003660">
    <property type="entry name" value="HAMP_dom"/>
</dbReference>
<evidence type="ECO:0000259" key="11">
    <source>
        <dbReference type="PROSITE" id="PS50112"/>
    </source>
</evidence>
<keyword evidence="4 7" id="KW-0597">Phosphoprotein</keyword>
<evidence type="ECO:0000256" key="4">
    <source>
        <dbReference type="ARBA" id="ARBA00022553"/>
    </source>
</evidence>
<dbReference type="SMART" id="SM00387">
    <property type="entry name" value="HATPase_c"/>
    <property type="match status" value="1"/>
</dbReference>
<dbReference type="InterPro" id="IPR011006">
    <property type="entry name" value="CheY-like_superfamily"/>
</dbReference>
<dbReference type="SMART" id="SM00091">
    <property type="entry name" value="PAS"/>
    <property type="match status" value="1"/>
</dbReference>
<dbReference type="Pfam" id="PF00672">
    <property type="entry name" value="HAMP"/>
    <property type="match status" value="1"/>
</dbReference>
<name>B8DQU7_NITV9</name>
<evidence type="ECO:0000256" key="3">
    <source>
        <dbReference type="ARBA" id="ARBA00012438"/>
    </source>
</evidence>
<dbReference type="SUPFAM" id="SSF55785">
    <property type="entry name" value="PYP-like sensor domain (PAS domain)"/>
    <property type="match status" value="1"/>
</dbReference>
<feature type="region of interest" description="Disordered" evidence="8">
    <location>
        <begin position="822"/>
        <end position="857"/>
    </location>
</feature>
<dbReference type="NCBIfam" id="TIGR00229">
    <property type="entry name" value="sensory_box"/>
    <property type="match status" value="1"/>
</dbReference>
<feature type="domain" description="HAMP" evidence="13">
    <location>
        <begin position="451"/>
        <end position="503"/>
    </location>
</feature>